<dbReference type="Gene3D" id="6.10.250.650">
    <property type="match status" value="1"/>
</dbReference>
<name>A0A147EP91_9MICO</name>
<keyword evidence="3" id="KW-1185">Reference proteome</keyword>
<proteinExistence type="predicted"/>
<reference evidence="2 3" key="1">
    <citation type="journal article" date="2016" name="Front. Microbiol.">
        <title>Genomic Resource of Rice Seed Associated Bacteria.</title>
        <authorList>
            <person name="Midha S."/>
            <person name="Bansal K."/>
            <person name="Sharma S."/>
            <person name="Kumar N."/>
            <person name="Patil P.P."/>
            <person name="Chaudhry V."/>
            <person name="Patil P.B."/>
        </authorList>
    </citation>
    <scope>NUCLEOTIDE SEQUENCE [LARGE SCALE GENOMIC DNA]</scope>
    <source>
        <strain evidence="2 3">NS354</strain>
    </source>
</reference>
<keyword evidence="2" id="KW-0560">Oxidoreductase</keyword>
<dbReference type="InterPro" id="IPR041654">
    <property type="entry name" value="StyA_sbd"/>
</dbReference>
<dbReference type="Proteomes" id="UP000070810">
    <property type="component" value="Unassembled WGS sequence"/>
</dbReference>
<gene>
    <name evidence="2" type="ORF">NS354_05630</name>
</gene>
<sequence length="416" mass="46393">MTTIGIIGAGVAGLHLGLHLLQQDLDVTIYTNRTADQVRDGKIMNSVAHMSATIDIERELGIADWPGTDAEYSYHYHYNGWGDDRRFTGKFEEPARILDYRIYLPELMAEFERRGGLLEIRDLSVAEIEQLTEVHDLVVVSTGKGEIGALFPRREEKSPYTSPQRKLAVGFWKGVAPRDPRGVEISVAPPAGELLALPMWSFSGPVHALLFESVPGGPQEALTDRRYEEDPAAYRELTLQMLREFHPSVSERVNEAEFVLQSDARDILQGAVTPVLREDFVLLPNGRYLLALGDVHMTVDPVQAQGANSATYSAKVVADAIREDRVFDERFMRKVARRRAERLEASTDWVNTIIQLPPAPQIPHLFSEMVHNPELANRFTENFNYPIRQIDLLGTPDRVAAAVEATAPATAGASDQ</sequence>
<comment type="caution">
    <text evidence="2">The sequence shown here is derived from an EMBL/GenBank/DDBJ whole genome shotgun (WGS) entry which is preliminary data.</text>
</comment>
<dbReference type="RefSeq" id="WP_058593608.1">
    <property type="nucleotide sequence ID" value="NZ_LDRK01000026.1"/>
</dbReference>
<dbReference type="PATRIC" id="fig|1079994.3.peg.1215"/>
<evidence type="ECO:0000313" key="2">
    <source>
        <dbReference type="EMBL" id="KTR86182.1"/>
    </source>
</evidence>
<dbReference type="OrthoDB" id="9792858at2"/>
<dbReference type="EMBL" id="LDRK01000026">
    <property type="protein sequence ID" value="KTR86182.1"/>
    <property type="molecule type" value="Genomic_DNA"/>
</dbReference>
<organism evidence="2 3">
    <name type="scientific">Leucobacter chromiiresistens</name>
    <dbReference type="NCBI Taxonomy" id="1079994"/>
    <lineage>
        <taxon>Bacteria</taxon>
        <taxon>Bacillati</taxon>
        <taxon>Actinomycetota</taxon>
        <taxon>Actinomycetes</taxon>
        <taxon>Micrococcales</taxon>
        <taxon>Microbacteriaceae</taxon>
        <taxon>Leucobacter</taxon>
    </lineage>
</organism>
<dbReference type="InterPro" id="IPR036188">
    <property type="entry name" value="FAD/NAD-bd_sf"/>
</dbReference>
<evidence type="ECO:0000259" key="1">
    <source>
        <dbReference type="Pfam" id="PF17885"/>
    </source>
</evidence>
<dbReference type="Gene3D" id="3.30.9.40">
    <property type="match status" value="1"/>
</dbReference>
<keyword evidence="2" id="KW-0503">Monooxygenase</keyword>
<dbReference type="SUPFAM" id="SSF51905">
    <property type="entry name" value="FAD/NAD(P)-binding domain"/>
    <property type="match status" value="1"/>
</dbReference>
<accession>A0A147EP91</accession>
<evidence type="ECO:0000313" key="3">
    <source>
        <dbReference type="Proteomes" id="UP000070810"/>
    </source>
</evidence>
<dbReference type="Pfam" id="PF17885">
    <property type="entry name" value="Smoa_sbd"/>
    <property type="match status" value="1"/>
</dbReference>
<protein>
    <submittedName>
        <fullName evidence="2">Monooxygenase</fullName>
    </submittedName>
</protein>
<feature type="domain" description="Styrene monooxygenase StyA putative substrate binding" evidence="1">
    <location>
        <begin position="143"/>
        <end position="252"/>
    </location>
</feature>
<dbReference type="Gene3D" id="3.50.50.60">
    <property type="entry name" value="FAD/NAD(P)-binding domain"/>
    <property type="match status" value="2"/>
</dbReference>
<dbReference type="AlphaFoldDB" id="A0A147EP91"/>
<dbReference type="GO" id="GO:0004497">
    <property type="term" value="F:monooxygenase activity"/>
    <property type="evidence" value="ECO:0007669"/>
    <property type="project" value="UniProtKB-KW"/>
</dbReference>